<organism evidence="2">
    <name type="scientific">Oryza brachyantha</name>
    <name type="common">malo sina</name>
    <dbReference type="NCBI Taxonomy" id="4533"/>
    <lineage>
        <taxon>Eukaryota</taxon>
        <taxon>Viridiplantae</taxon>
        <taxon>Streptophyta</taxon>
        <taxon>Embryophyta</taxon>
        <taxon>Tracheophyta</taxon>
        <taxon>Spermatophyta</taxon>
        <taxon>Magnoliopsida</taxon>
        <taxon>Liliopsida</taxon>
        <taxon>Poales</taxon>
        <taxon>Poaceae</taxon>
        <taxon>BOP clade</taxon>
        <taxon>Oryzoideae</taxon>
        <taxon>Oryzeae</taxon>
        <taxon>Oryzinae</taxon>
        <taxon>Oryza</taxon>
    </lineage>
</organism>
<dbReference type="AlphaFoldDB" id="J3N4T9"/>
<name>J3N4T9_ORYBR</name>
<reference evidence="2" key="1">
    <citation type="journal article" date="2013" name="Nat. Commun.">
        <title>Whole-genome sequencing of Oryza brachyantha reveals mechanisms underlying Oryza genome evolution.</title>
        <authorList>
            <person name="Chen J."/>
            <person name="Huang Q."/>
            <person name="Gao D."/>
            <person name="Wang J."/>
            <person name="Lang Y."/>
            <person name="Liu T."/>
            <person name="Li B."/>
            <person name="Bai Z."/>
            <person name="Luis Goicoechea J."/>
            <person name="Liang C."/>
            <person name="Chen C."/>
            <person name="Zhang W."/>
            <person name="Sun S."/>
            <person name="Liao Y."/>
            <person name="Zhang X."/>
            <person name="Yang L."/>
            <person name="Song C."/>
            <person name="Wang M."/>
            <person name="Shi J."/>
            <person name="Liu G."/>
            <person name="Liu J."/>
            <person name="Zhou H."/>
            <person name="Zhou W."/>
            <person name="Yu Q."/>
            <person name="An N."/>
            <person name="Chen Y."/>
            <person name="Cai Q."/>
            <person name="Wang B."/>
            <person name="Liu B."/>
            <person name="Min J."/>
            <person name="Huang Y."/>
            <person name="Wu H."/>
            <person name="Li Z."/>
            <person name="Zhang Y."/>
            <person name="Yin Y."/>
            <person name="Song W."/>
            <person name="Jiang J."/>
            <person name="Jackson S.A."/>
            <person name="Wing R.A."/>
            <person name="Wang J."/>
            <person name="Chen M."/>
        </authorList>
    </citation>
    <scope>NUCLEOTIDE SEQUENCE [LARGE SCALE GENOMIC DNA]</scope>
    <source>
        <strain evidence="2">cv. IRGC 101232</strain>
    </source>
</reference>
<dbReference type="OMA" id="HASPNEH"/>
<sequence length="115" mass="12655">MAATLTLCEWSVPLTMSGGAQPEGSSQSAPSVKPALSSCRRNKSENTSFVSDLRDHIQEFIHASPDEHRTCFTKTIQRMFGMSKVVAERQRSAEAQEPEAESVLPFQTSVQVDPE</sequence>
<feature type="region of interest" description="Disordered" evidence="1">
    <location>
        <begin position="16"/>
        <end position="47"/>
    </location>
</feature>
<reference evidence="2" key="2">
    <citation type="submission" date="2013-04" db="UniProtKB">
        <authorList>
            <consortium name="EnsemblPlants"/>
        </authorList>
    </citation>
    <scope>IDENTIFICATION</scope>
</reference>
<dbReference type="eggNOG" id="ENOG502S4N9">
    <property type="taxonomic scope" value="Eukaryota"/>
</dbReference>
<dbReference type="EnsemblPlants" id="OB10G25370.1">
    <property type="protein sequence ID" value="OB10G25370.1"/>
    <property type="gene ID" value="OB10G25370"/>
</dbReference>
<feature type="compositionally biased region" description="Polar residues" evidence="1">
    <location>
        <begin position="105"/>
        <end position="115"/>
    </location>
</feature>
<dbReference type="Proteomes" id="UP000006038">
    <property type="component" value="Chromosome 10"/>
</dbReference>
<dbReference type="PANTHER" id="PTHR33622">
    <property type="entry name" value="OS03G0724500 PROTEIN"/>
    <property type="match status" value="1"/>
</dbReference>
<evidence type="ECO:0000313" key="2">
    <source>
        <dbReference type="EnsemblPlants" id="OB10G25370.1"/>
    </source>
</evidence>
<accession>J3N4T9</accession>
<dbReference type="PANTHER" id="PTHR33622:SF1">
    <property type="entry name" value="OS10G0557800 PROTEIN"/>
    <property type="match status" value="1"/>
</dbReference>
<feature type="region of interest" description="Disordered" evidence="1">
    <location>
        <begin position="90"/>
        <end position="115"/>
    </location>
</feature>
<keyword evidence="3" id="KW-1185">Reference proteome</keyword>
<protein>
    <submittedName>
        <fullName evidence="2">Uncharacterized protein</fullName>
    </submittedName>
</protein>
<dbReference type="Gramene" id="OB10G25370.1">
    <property type="protein sequence ID" value="OB10G25370.1"/>
    <property type="gene ID" value="OB10G25370"/>
</dbReference>
<proteinExistence type="predicted"/>
<dbReference type="STRING" id="4533.J3N4T9"/>
<evidence type="ECO:0000313" key="3">
    <source>
        <dbReference type="Proteomes" id="UP000006038"/>
    </source>
</evidence>
<dbReference type="HOGENOM" id="CLU_145692_0_0_1"/>
<evidence type="ECO:0000256" key="1">
    <source>
        <dbReference type="SAM" id="MobiDB-lite"/>
    </source>
</evidence>